<dbReference type="KEGG" id="btho:Btheta7330_01667"/>
<proteinExistence type="predicted"/>
<dbReference type="RefSeq" id="WP_004318621.1">
    <property type="nucleotide sequence ID" value="NZ_CAXSMB010000055.1"/>
</dbReference>
<sequence>MKKEMEEIPDELNPDLMLNTIASELLIKIAKGEIDIQKLVRKQLSDRGIDDQRNWIGPDKARKYWEKYKMPV</sequence>
<evidence type="ECO:0000313" key="2">
    <source>
        <dbReference type="EMBL" id="KAB4480403.1"/>
    </source>
</evidence>
<dbReference type="AlphaFoldDB" id="A0A0P0ESZ2"/>
<evidence type="ECO:0000313" key="3">
    <source>
        <dbReference type="EMBL" id="UYU73432.1"/>
    </source>
</evidence>
<dbReference type="EMBL" id="CP083681">
    <property type="protein sequence ID" value="UYU73432.1"/>
    <property type="molecule type" value="Genomic_DNA"/>
</dbReference>
<dbReference type="GeneID" id="75113259"/>
<reference evidence="3" key="2">
    <citation type="submission" date="2021-06" db="EMBL/GenBank/DDBJ databases">
        <title>Interrogation of the integrated mobile genetic elements in gut-associated Bacteroides with a consensus prediction approach.</title>
        <authorList>
            <person name="Campbell D.E."/>
            <person name="Leigh J.R."/>
            <person name="Kim T."/>
            <person name="England W."/>
            <person name="Whitaker R.J."/>
            <person name="Degnan P.H."/>
        </authorList>
    </citation>
    <scope>NUCLEOTIDE SEQUENCE</scope>
    <source>
        <strain evidence="3">VPI-BTDOT2</strain>
    </source>
</reference>
<reference evidence="4 5" key="1">
    <citation type="journal article" date="2019" name="Nat. Med.">
        <title>A library of human gut bacterial isolates paired with longitudinal multiomics data enables mechanistic microbiome research.</title>
        <authorList>
            <person name="Poyet M."/>
            <person name="Groussin M."/>
            <person name="Gibbons S.M."/>
            <person name="Avila-Pacheco J."/>
            <person name="Jiang X."/>
            <person name="Kearney S.M."/>
            <person name="Perrotta A.R."/>
            <person name="Berdy B."/>
            <person name="Zhao S."/>
            <person name="Lieberman T.D."/>
            <person name="Swanson P.K."/>
            <person name="Smith M."/>
            <person name="Roesemann S."/>
            <person name="Alexander J.E."/>
            <person name="Rich S.A."/>
            <person name="Livny J."/>
            <person name="Vlamakis H."/>
            <person name="Clish C."/>
            <person name="Bullock K."/>
            <person name="Deik A."/>
            <person name="Scott J."/>
            <person name="Pierce K.A."/>
            <person name="Xavier R.J."/>
            <person name="Alm E.J."/>
        </authorList>
    </citation>
    <scope>NUCLEOTIDE SEQUENCE [LARGE SCALE GENOMIC DNA]</scope>
    <source>
        <strain evidence="1 4">BIOML-A160</strain>
        <strain evidence="2 5">BIOML-A162</strain>
    </source>
</reference>
<dbReference type="EMBL" id="WCRY01000014">
    <property type="protein sequence ID" value="KAB4480403.1"/>
    <property type="molecule type" value="Genomic_DNA"/>
</dbReference>
<protein>
    <submittedName>
        <fullName evidence="2">Uncharacterized protein</fullName>
    </submittedName>
</protein>
<dbReference type="EMBL" id="WCRW01000022">
    <property type="protein sequence ID" value="KAB4451365.1"/>
    <property type="molecule type" value="Genomic_DNA"/>
</dbReference>
<gene>
    <name evidence="1" type="ORF">GAN75_23375</name>
    <name evidence="2" type="ORF">GAN91_15230</name>
    <name evidence="3" type="ORF">KQP59_10075</name>
</gene>
<organism evidence="2 5">
    <name type="scientific">Bacteroides thetaiotaomicron</name>
    <dbReference type="NCBI Taxonomy" id="818"/>
    <lineage>
        <taxon>Bacteria</taxon>
        <taxon>Pseudomonadati</taxon>
        <taxon>Bacteroidota</taxon>
        <taxon>Bacteroidia</taxon>
        <taxon>Bacteroidales</taxon>
        <taxon>Bacteroidaceae</taxon>
        <taxon>Bacteroides</taxon>
    </lineage>
</organism>
<dbReference type="Proteomes" id="UP000436858">
    <property type="component" value="Unassembled WGS sequence"/>
</dbReference>
<name>A0A0P0ESZ2_BACT4</name>
<accession>A0A0P0ESZ2</accession>
<evidence type="ECO:0000313" key="1">
    <source>
        <dbReference type="EMBL" id="KAB4451365.1"/>
    </source>
</evidence>
<dbReference type="Proteomes" id="UP000436825">
    <property type="component" value="Unassembled WGS sequence"/>
</dbReference>
<evidence type="ECO:0000313" key="4">
    <source>
        <dbReference type="Proteomes" id="UP000436825"/>
    </source>
</evidence>
<dbReference type="Proteomes" id="UP001156216">
    <property type="component" value="Chromosome"/>
</dbReference>
<evidence type="ECO:0000313" key="5">
    <source>
        <dbReference type="Proteomes" id="UP000436858"/>
    </source>
</evidence>